<comment type="caution">
    <text evidence="1">The sequence shown here is derived from an EMBL/GenBank/DDBJ whole genome shotgun (WGS) entry which is preliminary data.</text>
</comment>
<reference evidence="1" key="1">
    <citation type="submission" date="2020-06" db="EMBL/GenBank/DDBJ databases">
        <title>Legume-microbial interactions unlock mineral nutrients during tropical forest succession.</title>
        <authorList>
            <person name="Epihov D.Z."/>
        </authorList>
    </citation>
    <scope>NUCLEOTIDE SEQUENCE [LARGE SCALE GENOMIC DNA]</scope>
    <source>
        <strain evidence="1">Pan2503</strain>
    </source>
</reference>
<gene>
    <name evidence="1" type="ORF">HRJ53_30120</name>
</gene>
<evidence type="ECO:0000313" key="2">
    <source>
        <dbReference type="Proteomes" id="UP000567293"/>
    </source>
</evidence>
<sequence>RVAIASYSKDPELLVDFTANKMAARLALQNLNFMLGFAELDLSASLASAIDWLGASHGKKTIVVLSTGVDSTPAGEWEAIQEKLETCDVRILAVSLSGDFRKPLKHKVLTREEKKDRALLEQGFAAADQSLGELTRMTGGRVYFPKNQKDFDRAYVEIAQLIRHEYSLAFTPPAHDGQIHAITVKVEGLGRRTDHRQAYLAPATAASEK</sequence>
<proteinExistence type="predicted"/>
<keyword evidence="2" id="KW-1185">Reference proteome</keyword>
<accession>A0A7V8NXD9</accession>
<evidence type="ECO:0008006" key="3">
    <source>
        <dbReference type="Google" id="ProtNLM"/>
    </source>
</evidence>
<dbReference type="Gene3D" id="3.40.50.410">
    <property type="entry name" value="von Willebrand factor, type A domain"/>
    <property type="match status" value="1"/>
</dbReference>
<feature type="non-terminal residue" evidence="1">
    <location>
        <position position="1"/>
    </location>
</feature>
<dbReference type="Proteomes" id="UP000567293">
    <property type="component" value="Unassembled WGS sequence"/>
</dbReference>
<dbReference type="AlphaFoldDB" id="A0A7V8NXD9"/>
<protein>
    <recommendedName>
        <fullName evidence="3">VWA domain-containing protein</fullName>
    </recommendedName>
</protein>
<name>A0A7V8NXD9_9BACT</name>
<dbReference type="EMBL" id="JACDQQ010002907">
    <property type="protein sequence ID" value="MBA0089268.1"/>
    <property type="molecule type" value="Genomic_DNA"/>
</dbReference>
<dbReference type="InterPro" id="IPR036465">
    <property type="entry name" value="vWFA_dom_sf"/>
</dbReference>
<dbReference type="SUPFAM" id="SSF53300">
    <property type="entry name" value="vWA-like"/>
    <property type="match status" value="1"/>
</dbReference>
<evidence type="ECO:0000313" key="1">
    <source>
        <dbReference type="EMBL" id="MBA0089268.1"/>
    </source>
</evidence>
<organism evidence="1 2">
    <name type="scientific">Candidatus Acidiferrum panamense</name>
    <dbReference type="NCBI Taxonomy" id="2741543"/>
    <lineage>
        <taxon>Bacteria</taxon>
        <taxon>Pseudomonadati</taxon>
        <taxon>Acidobacteriota</taxon>
        <taxon>Terriglobia</taxon>
        <taxon>Candidatus Acidiferrales</taxon>
        <taxon>Candidatus Acidiferrum</taxon>
    </lineage>
</organism>